<evidence type="ECO:0000256" key="6">
    <source>
        <dbReference type="ARBA" id="ARBA00023141"/>
    </source>
</evidence>
<accession>A0ABW3F7D0</accession>
<feature type="binding site" evidence="8">
    <location>
        <position position="103"/>
    </location>
    <ligand>
        <name>shikimate</name>
        <dbReference type="ChEBI" id="CHEBI:36208"/>
    </ligand>
</feature>
<feature type="binding site" evidence="8">
    <location>
        <begin position="16"/>
        <end position="18"/>
    </location>
    <ligand>
        <name>shikimate</name>
        <dbReference type="ChEBI" id="CHEBI:36208"/>
    </ligand>
</feature>
<evidence type="ECO:0000259" key="11">
    <source>
        <dbReference type="Pfam" id="PF18317"/>
    </source>
</evidence>
<comment type="pathway">
    <text evidence="1 8">Metabolic intermediate biosynthesis; chorismate biosynthesis; chorismate from D-erythrose 4-phosphate and phosphoenolpyruvate: step 4/7.</text>
</comment>
<evidence type="ECO:0000256" key="1">
    <source>
        <dbReference type="ARBA" id="ARBA00004871"/>
    </source>
</evidence>
<evidence type="ECO:0000256" key="5">
    <source>
        <dbReference type="ARBA" id="ARBA00023002"/>
    </source>
</evidence>
<dbReference type="CDD" id="cd01065">
    <property type="entry name" value="NAD_bind_Shikimate_DH"/>
    <property type="match status" value="1"/>
</dbReference>
<reference evidence="13" key="1">
    <citation type="journal article" date="2019" name="Int. J. Syst. Evol. Microbiol.">
        <title>The Global Catalogue of Microorganisms (GCM) 10K type strain sequencing project: providing services to taxonomists for standard genome sequencing and annotation.</title>
        <authorList>
            <consortium name="The Broad Institute Genomics Platform"/>
            <consortium name="The Broad Institute Genome Sequencing Center for Infectious Disease"/>
            <person name="Wu L."/>
            <person name="Ma J."/>
        </authorList>
    </citation>
    <scope>NUCLEOTIDE SEQUENCE [LARGE SCALE GENOMIC DNA]</scope>
    <source>
        <strain evidence="13">CCUG 58412</strain>
    </source>
</reference>
<feature type="active site" description="Proton acceptor" evidence="8">
    <location>
        <position position="67"/>
    </location>
</feature>
<dbReference type="InterPro" id="IPR013708">
    <property type="entry name" value="Shikimate_DH-bd_N"/>
</dbReference>
<dbReference type="Pfam" id="PF08501">
    <property type="entry name" value="Shikimate_dh_N"/>
    <property type="match status" value="1"/>
</dbReference>
<dbReference type="Pfam" id="PF18317">
    <property type="entry name" value="SDH_C"/>
    <property type="match status" value="1"/>
</dbReference>
<feature type="binding site" evidence="8">
    <location>
        <position position="249"/>
    </location>
    <ligand>
        <name>shikimate</name>
        <dbReference type="ChEBI" id="CHEBI:36208"/>
    </ligand>
</feature>
<dbReference type="InterPro" id="IPR036291">
    <property type="entry name" value="NAD(P)-bd_dom_sf"/>
</dbReference>
<evidence type="ECO:0000313" key="13">
    <source>
        <dbReference type="Proteomes" id="UP001597128"/>
    </source>
</evidence>
<dbReference type="NCBIfam" id="TIGR00507">
    <property type="entry name" value="aroE"/>
    <property type="match status" value="1"/>
</dbReference>
<evidence type="ECO:0000259" key="10">
    <source>
        <dbReference type="Pfam" id="PF08501"/>
    </source>
</evidence>
<dbReference type="InterPro" id="IPR006151">
    <property type="entry name" value="Shikm_DH/Glu-tRNA_Rdtase"/>
</dbReference>
<dbReference type="InterPro" id="IPR041121">
    <property type="entry name" value="SDH_C"/>
</dbReference>
<comment type="function">
    <text evidence="8">Involved in the biosynthesis of the chorismate, which leads to the biosynthesis of aromatic amino acids. Catalyzes the reversible NADPH linked reduction of 3-dehydroshikimate (DHSA) to yield shikimate (SA).</text>
</comment>
<dbReference type="InterPro" id="IPR022893">
    <property type="entry name" value="Shikimate_DH_fam"/>
</dbReference>
<keyword evidence="5 8" id="KW-0560">Oxidoreductase</keyword>
<feature type="binding site" evidence="8">
    <location>
        <position position="220"/>
    </location>
    <ligand>
        <name>NADP(+)</name>
        <dbReference type="ChEBI" id="CHEBI:58349"/>
    </ligand>
</feature>
<dbReference type="EMBL" id="JBHTKB010000003">
    <property type="protein sequence ID" value="MFD0914357.1"/>
    <property type="molecule type" value="Genomic_DNA"/>
</dbReference>
<keyword evidence="13" id="KW-1185">Reference proteome</keyword>
<feature type="domain" description="SDH C-terminal" evidence="11">
    <location>
        <begin position="242"/>
        <end position="272"/>
    </location>
</feature>
<dbReference type="NCBIfam" id="NF001310">
    <property type="entry name" value="PRK00258.1-2"/>
    <property type="match status" value="1"/>
</dbReference>
<evidence type="ECO:0000256" key="3">
    <source>
        <dbReference type="ARBA" id="ARBA00022605"/>
    </source>
</evidence>
<dbReference type="PANTHER" id="PTHR21089:SF1">
    <property type="entry name" value="BIFUNCTIONAL 3-DEHYDROQUINATE DEHYDRATASE_SHIKIMATE DEHYDROGENASE, CHLOROPLASTIC"/>
    <property type="match status" value="1"/>
</dbReference>
<dbReference type="PANTHER" id="PTHR21089">
    <property type="entry name" value="SHIKIMATE DEHYDROGENASE"/>
    <property type="match status" value="1"/>
</dbReference>
<comment type="similarity">
    <text evidence="8">Belongs to the shikimate dehydrogenase family.</text>
</comment>
<feature type="binding site" evidence="8">
    <location>
        <position position="242"/>
    </location>
    <ligand>
        <name>NADP(+)</name>
        <dbReference type="ChEBI" id="CHEBI:58349"/>
    </ligand>
</feature>
<feature type="binding site" evidence="8">
    <location>
        <begin position="128"/>
        <end position="132"/>
    </location>
    <ligand>
        <name>NADP(+)</name>
        <dbReference type="ChEBI" id="CHEBI:58349"/>
    </ligand>
</feature>
<evidence type="ECO:0000313" key="12">
    <source>
        <dbReference type="EMBL" id="MFD0914357.1"/>
    </source>
</evidence>
<feature type="binding site" evidence="8">
    <location>
        <position position="63"/>
    </location>
    <ligand>
        <name>shikimate</name>
        <dbReference type="ChEBI" id="CHEBI:36208"/>
    </ligand>
</feature>
<gene>
    <name evidence="8 12" type="primary">aroE</name>
    <name evidence="12" type="ORF">ACFQ1Z_12420</name>
</gene>
<dbReference type="GO" id="GO:0004764">
    <property type="term" value="F:shikimate 3-dehydrogenase (NADP+) activity"/>
    <property type="evidence" value="ECO:0007669"/>
    <property type="project" value="UniProtKB-EC"/>
</dbReference>
<keyword evidence="3 8" id="KW-0028">Amino-acid biosynthesis</keyword>
<evidence type="ECO:0000256" key="7">
    <source>
        <dbReference type="ARBA" id="ARBA00049442"/>
    </source>
</evidence>
<evidence type="ECO:0000256" key="2">
    <source>
        <dbReference type="ARBA" id="ARBA00012962"/>
    </source>
</evidence>
<dbReference type="Gene3D" id="3.40.50.10860">
    <property type="entry name" value="Leucine Dehydrogenase, chain A, domain 1"/>
    <property type="match status" value="1"/>
</dbReference>
<dbReference type="InterPro" id="IPR011342">
    <property type="entry name" value="Shikimate_DH"/>
</dbReference>
<feature type="binding site" evidence="8">
    <location>
        <position position="79"/>
    </location>
    <ligand>
        <name>NADP(+)</name>
        <dbReference type="ChEBI" id="CHEBI:58349"/>
    </ligand>
</feature>
<evidence type="ECO:0000256" key="8">
    <source>
        <dbReference type="HAMAP-Rule" id="MF_00222"/>
    </source>
</evidence>
<evidence type="ECO:0000259" key="9">
    <source>
        <dbReference type="Pfam" id="PF01488"/>
    </source>
</evidence>
<dbReference type="Pfam" id="PF01488">
    <property type="entry name" value="Shikimate_DH"/>
    <property type="match status" value="1"/>
</dbReference>
<organism evidence="12 13">
    <name type="scientific">Methylophilus luteus</name>
    <dbReference type="NCBI Taxonomy" id="640108"/>
    <lineage>
        <taxon>Bacteria</taxon>
        <taxon>Pseudomonadati</taxon>
        <taxon>Pseudomonadota</taxon>
        <taxon>Betaproteobacteria</taxon>
        <taxon>Nitrosomonadales</taxon>
        <taxon>Methylophilaceae</taxon>
        <taxon>Methylophilus</taxon>
    </lineage>
</organism>
<name>A0ABW3F7D0_9PROT</name>
<feature type="domain" description="Quinate/shikimate 5-dehydrogenase/glutamyl-tRNA reductase" evidence="9">
    <location>
        <begin position="117"/>
        <end position="197"/>
    </location>
</feature>
<dbReference type="RefSeq" id="WP_379058044.1">
    <property type="nucleotide sequence ID" value="NZ_JBHTKB010000003.1"/>
</dbReference>
<dbReference type="Gene3D" id="3.40.50.720">
    <property type="entry name" value="NAD(P)-binding Rossmann-like Domain"/>
    <property type="match status" value="1"/>
</dbReference>
<dbReference type="HAMAP" id="MF_00222">
    <property type="entry name" value="Shikimate_DH_AroE"/>
    <property type="match status" value="1"/>
</dbReference>
<comment type="caution">
    <text evidence="12">The sequence shown here is derived from an EMBL/GenBank/DDBJ whole genome shotgun (WGS) entry which is preliminary data.</text>
</comment>
<dbReference type="EC" id="1.1.1.25" evidence="2 8"/>
<sequence>MTTEKFAVIGHPIEHSKSPLIHQAFARQFGKTMTYEKLLAPLDGFAATIKQLQLEGYRGVNVTVPFKFEAFEVSQTLSERATAAGAVNTLSFQGGHISGDNTDGCGLVNDILKHWQRTIDGQKVLLLGAGGAAQGVILPLLAQQPAVLTVANRSLDKAQAMVDCFKADAQLHQVSLTVQTFDELSEGYDVVINATSAGLQAEALPVSDTIFYAHSLAYDMMYGRETLFMQQAHAAGAQVADGLGMLVEQAAEAFYLWHGVRPETAPVIQSLRLS</sequence>
<dbReference type="SUPFAM" id="SSF51735">
    <property type="entry name" value="NAD(P)-binding Rossmann-fold domains"/>
    <property type="match status" value="1"/>
</dbReference>
<dbReference type="SUPFAM" id="SSF53223">
    <property type="entry name" value="Aminoacid dehydrogenase-like, N-terminal domain"/>
    <property type="match status" value="1"/>
</dbReference>
<feature type="binding site" evidence="8">
    <location>
        <position position="222"/>
    </location>
    <ligand>
        <name>shikimate</name>
        <dbReference type="ChEBI" id="CHEBI:36208"/>
    </ligand>
</feature>
<comment type="catalytic activity">
    <reaction evidence="7 8">
        <text>shikimate + NADP(+) = 3-dehydroshikimate + NADPH + H(+)</text>
        <dbReference type="Rhea" id="RHEA:17737"/>
        <dbReference type="ChEBI" id="CHEBI:15378"/>
        <dbReference type="ChEBI" id="CHEBI:16630"/>
        <dbReference type="ChEBI" id="CHEBI:36208"/>
        <dbReference type="ChEBI" id="CHEBI:57783"/>
        <dbReference type="ChEBI" id="CHEBI:58349"/>
        <dbReference type="EC" id="1.1.1.25"/>
    </reaction>
</comment>
<protein>
    <recommendedName>
        <fullName evidence="2 8">Shikimate dehydrogenase (NADP(+))</fullName>
        <shortName evidence="8">SDH</shortName>
        <ecNumber evidence="2 8">1.1.1.25</ecNumber>
    </recommendedName>
</protein>
<feature type="binding site" evidence="8">
    <location>
        <position position="88"/>
    </location>
    <ligand>
        <name>shikimate</name>
        <dbReference type="ChEBI" id="CHEBI:36208"/>
    </ligand>
</feature>
<dbReference type="Proteomes" id="UP001597128">
    <property type="component" value="Unassembled WGS sequence"/>
</dbReference>
<keyword evidence="6 8" id="KW-0057">Aromatic amino acid biosynthesis</keyword>
<dbReference type="InterPro" id="IPR046346">
    <property type="entry name" value="Aminoacid_DH-like_N_sf"/>
</dbReference>
<comment type="caution">
    <text evidence="8">Lacks conserved residue(s) required for the propagation of feature annotation.</text>
</comment>
<evidence type="ECO:0000256" key="4">
    <source>
        <dbReference type="ARBA" id="ARBA00022857"/>
    </source>
</evidence>
<keyword evidence="4 8" id="KW-0521">NADP</keyword>
<comment type="subunit">
    <text evidence="8">Homodimer.</text>
</comment>
<feature type="domain" description="Shikimate dehydrogenase substrate binding N-terminal" evidence="10">
    <location>
        <begin position="8"/>
        <end position="90"/>
    </location>
</feature>
<proteinExistence type="inferred from homology"/>